<organism evidence="1 2">
    <name type="scientific">Bradyrhizobium ontarionense</name>
    <dbReference type="NCBI Taxonomy" id="2898149"/>
    <lineage>
        <taxon>Bacteria</taxon>
        <taxon>Pseudomonadati</taxon>
        <taxon>Pseudomonadota</taxon>
        <taxon>Alphaproteobacteria</taxon>
        <taxon>Hyphomicrobiales</taxon>
        <taxon>Nitrobacteraceae</taxon>
        <taxon>Bradyrhizobium</taxon>
    </lineage>
</organism>
<dbReference type="InterPro" id="IPR007761">
    <property type="entry name" value="MtlR-like"/>
</dbReference>
<dbReference type="RefSeq" id="WP_231322357.1">
    <property type="nucleotide sequence ID" value="NZ_CP088156.1"/>
</dbReference>
<evidence type="ECO:0000313" key="1">
    <source>
        <dbReference type="EMBL" id="UFZ04915.1"/>
    </source>
</evidence>
<keyword evidence="2" id="KW-1185">Reference proteome</keyword>
<proteinExistence type="predicted"/>
<dbReference type="SUPFAM" id="SSF158668">
    <property type="entry name" value="MtlR-like"/>
    <property type="match status" value="1"/>
</dbReference>
<dbReference type="EMBL" id="CP088156">
    <property type="protein sequence ID" value="UFZ04915.1"/>
    <property type="molecule type" value="Genomic_DNA"/>
</dbReference>
<protein>
    <recommendedName>
        <fullName evidence="3">Transcriptional regulator</fullName>
    </recommendedName>
</protein>
<dbReference type="Gene3D" id="1.20.120.330">
    <property type="entry name" value="Nucleotidyltransferases domain 2"/>
    <property type="match status" value="1"/>
</dbReference>
<evidence type="ECO:0000313" key="2">
    <source>
        <dbReference type="Proteomes" id="UP001431010"/>
    </source>
</evidence>
<dbReference type="Proteomes" id="UP001431010">
    <property type="component" value="Chromosome"/>
</dbReference>
<accession>A0ABY3RC05</accession>
<dbReference type="InterPro" id="IPR038026">
    <property type="entry name" value="MtlR-like_sf"/>
</dbReference>
<name>A0ABY3RC05_9BRAD</name>
<evidence type="ECO:0008006" key="3">
    <source>
        <dbReference type="Google" id="ProtNLM"/>
    </source>
</evidence>
<dbReference type="PANTHER" id="PTHR37941:SF1">
    <property type="entry name" value="FUMARASE E-RELATED"/>
    <property type="match status" value="1"/>
</dbReference>
<gene>
    <name evidence="1" type="ORF">LQG66_00910</name>
</gene>
<dbReference type="PANTHER" id="PTHR37941">
    <property type="entry name" value="FUMARASE E-RELATED"/>
    <property type="match status" value="1"/>
</dbReference>
<sequence length="166" mass="18517">MSKSFRKYWKARPSGDELAKVFAEMRGESSRAAVLVGTAMLEDVLRGVIAFWCAHLAETEKSDLLDGMEPLSTFSAKIKANYVFGMIGAKTRDDLEVVREIRNAFAHGIRPLDFENPSTVRLVAGMNAMRDVGSLAVTKDEFVEVIHLLITFLTSRMQNPRFTSTV</sequence>
<reference evidence="1" key="1">
    <citation type="journal article" date="2024" name="Antonie Van Leeuwenhoek">
        <title>Bradyrhizobium ontarionense sp. nov., a novel bacterial symbiont isolated from Aeschynomene indica (Indian jointvetch), harbours photosynthesis, nitrogen fixation and nitrous oxide (N2O) reductase genes.</title>
        <authorList>
            <person name="Bromfield E.S.P."/>
            <person name="Cloutier S."/>
        </authorList>
    </citation>
    <scope>NUCLEOTIDE SEQUENCE</scope>
    <source>
        <strain evidence="1">A19</strain>
    </source>
</reference>